<dbReference type="EMBL" id="QYRP01000002">
    <property type="protein sequence ID" value="RJS45936.1"/>
    <property type="molecule type" value="Genomic_DNA"/>
</dbReference>
<keyword evidence="5" id="KW-0067">ATP-binding</keyword>
<sequence length="314" mass="32666">MLASPPETDDGPDRALVIGEALIDLIRRPGQADAARVGGSPLNVAVGLSRLEVPAVLQTRIGCDAHGALIEEHLSENDVELVTRSITAGPTSTALATIAADGAASYEFAIDWSIASAPDLAPDLVHTGSIAAVLEPGASVVLATIEALRATATISYDPNVRPQLMGSRESARKRIEEFVERADVVKASDEDLAWLFPDTAPADVARRWLRLGPALVVVTLGPDGAYAAARGGAVQIPAPPTTVVDTIGAGDSFMAGLLVALFDAGLLGRKHAERLKALDLEQIRGLLEFAAGCAAVTVSRPGADPPRRDRIMAT</sequence>
<dbReference type="InterPro" id="IPR029056">
    <property type="entry name" value="Ribokinase-like"/>
</dbReference>
<dbReference type="Gene3D" id="3.40.1190.20">
    <property type="match status" value="1"/>
</dbReference>
<dbReference type="PANTHER" id="PTHR43085">
    <property type="entry name" value="HEXOKINASE FAMILY MEMBER"/>
    <property type="match status" value="1"/>
</dbReference>
<dbReference type="InterPro" id="IPR002173">
    <property type="entry name" value="Carboh/pur_kinase_PfkB_CS"/>
</dbReference>
<dbReference type="AlphaFoldDB" id="A0A3A5H5H1"/>
<gene>
    <name evidence="7" type="ORF">D4739_06650</name>
</gene>
<comment type="caution">
    <text evidence="7">The sequence shown here is derived from an EMBL/GenBank/DDBJ whole genome shotgun (WGS) entry which is preliminary data.</text>
</comment>
<dbReference type="PROSITE" id="PS00584">
    <property type="entry name" value="PFKB_KINASES_2"/>
    <property type="match status" value="1"/>
</dbReference>
<dbReference type="CDD" id="cd01167">
    <property type="entry name" value="bac_FRK"/>
    <property type="match status" value="1"/>
</dbReference>
<evidence type="ECO:0000256" key="3">
    <source>
        <dbReference type="ARBA" id="ARBA00022741"/>
    </source>
</evidence>
<evidence type="ECO:0000256" key="2">
    <source>
        <dbReference type="ARBA" id="ARBA00022679"/>
    </source>
</evidence>
<dbReference type="OrthoDB" id="9795789at2"/>
<evidence type="ECO:0000256" key="1">
    <source>
        <dbReference type="ARBA" id="ARBA00010688"/>
    </source>
</evidence>
<accession>A0A3A5H5H1</accession>
<dbReference type="Pfam" id="PF00294">
    <property type="entry name" value="PfkB"/>
    <property type="match status" value="1"/>
</dbReference>
<evidence type="ECO:0000313" key="7">
    <source>
        <dbReference type="EMBL" id="RJS45936.1"/>
    </source>
</evidence>
<dbReference type="PANTHER" id="PTHR43085:SF1">
    <property type="entry name" value="PSEUDOURIDINE KINASE-RELATED"/>
    <property type="match status" value="1"/>
</dbReference>
<evidence type="ECO:0000256" key="5">
    <source>
        <dbReference type="ARBA" id="ARBA00022840"/>
    </source>
</evidence>
<dbReference type="GO" id="GO:0016301">
    <property type="term" value="F:kinase activity"/>
    <property type="evidence" value="ECO:0007669"/>
    <property type="project" value="UniProtKB-KW"/>
</dbReference>
<dbReference type="Proteomes" id="UP000276542">
    <property type="component" value="Unassembled WGS sequence"/>
</dbReference>
<dbReference type="RefSeq" id="WP_120059835.1">
    <property type="nucleotide sequence ID" value="NZ_QYRP01000002.1"/>
</dbReference>
<keyword evidence="8" id="KW-1185">Reference proteome</keyword>
<feature type="domain" description="Carbohydrate kinase PfkB" evidence="6">
    <location>
        <begin position="15"/>
        <end position="306"/>
    </location>
</feature>
<dbReference type="GO" id="GO:0005524">
    <property type="term" value="F:ATP binding"/>
    <property type="evidence" value="ECO:0007669"/>
    <property type="project" value="UniProtKB-KW"/>
</dbReference>
<comment type="similarity">
    <text evidence="1">Belongs to the carbohydrate kinase PfkB family.</text>
</comment>
<dbReference type="SUPFAM" id="SSF53613">
    <property type="entry name" value="Ribokinase-like"/>
    <property type="match status" value="1"/>
</dbReference>
<keyword evidence="2" id="KW-0808">Transferase</keyword>
<keyword evidence="3" id="KW-0547">Nucleotide-binding</keyword>
<name>A0A3A5H5H1_9ACTN</name>
<keyword evidence="4 7" id="KW-0418">Kinase</keyword>
<dbReference type="InterPro" id="IPR011611">
    <property type="entry name" value="PfkB_dom"/>
</dbReference>
<dbReference type="InterPro" id="IPR050306">
    <property type="entry name" value="PfkB_Carbo_kinase"/>
</dbReference>
<protein>
    <submittedName>
        <fullName evidence="7">Carbohydrate kinase</fullName>
    </submittedName>
</protein>
<evidence type="ECO:0000259" key="6">
    <source>
        <dbReference type="Pfam" id="PF00294"/>
    </source>
</evidence>
<organism evidence="7 8">
    <name type="scientific">Nocardioides cavernaquae</name>
    <dbReference type="NCBI Taxonomy" id="2321396"/>
    <lineage>
        <taxon>Bacteria</taxon>
        <taxon>Bacillati</taxon>
        <taxon>Actinomycetota</taxon>
        <taxon>Actinomycetes</taxon>
        <taxon>Propionibacteriales</taxon>
        <taxon>Nocardioidaceae</taxon>
        <taxon>Nocardioides</taxon>
    </lineage>
</organism>
<evidence type="ECO:0000256" key="4">
    <source>
        <dbReference type="ARBA" id="ARBA00022777"/>
    </source>
</evidence>
<reference evidence="8" key="1">
    <citation type="submission" date="2018-09" db="EMBL/GenBank/DDBJ databases">
        <authorList>
            <person name="Zhu H."/>
        </authorList>
    </citation>
    <scope>NUCLEOTIDE SEQUENCE [LARGE SCALE GENOMIC DNA]</scope>
    <source>
        <strain evidence="8">K1W22B-1</strain>
    </source>
</reference>
<evidence type="ECO:0000313" key="8">
    <source>
        <dbReference type="Proteomes" id="UP000276542"/>
    </source>
</evidence>
<proteinExistence type="inferred from homology"/>